<dbReference type="SUPFAM" id="SSF51679">
    <property type="entry name" value="Bacterial luciferase-like"/>
    <property type="match status" value="1"/>
</dbReference>
<dbReference type="InterPro" id="IPR051260">
    <property type="entry name" value="Diverse_substr_monoxygenases"/>
</dbReference>
<name>A0A1M7TU96_9ACTN</name>
<dbReference type="AlphaFoldDB" id="A0A1M7TU96"/>
<dbReference type="PANTHER" id="PTHR30011">
    <property type="entry name" value="ALKANESULFONATE MONOOXYGENASE-RELATED"/>
    <property type="match status" value="1"/>
</dbReference>
<evidence type="ECO:0000313" key="5">
    <source>
        <dbReference type="EMBL" id="SHN74285.1"/>
    </source>
</evidence>
<evidence type="ECO:0000313" key="6">
    <source>
        <dbReference type="Proteomes" id="UP000184440"/>
    </source>
</evidence>
<gene>
    <name evidence="5" type="ORF">SAMN05443668_10751</name>
</gene>
<dbReference type="Gene3D" id="3.20.20.30">
    <property type="entry name" value="Luciferase-like domain"/>
    <property type="match status" value="1"/>
</dbReference>
<keyword evidence="6" id="KW-1185">Reference proteome</keyword>
<proteinExistence type="predicted"/>
<accession>A0A1M7TU96</accession>
<sequence length="326" mass="34096">MKPIGVALTGSHLLELLADPAPVRALDGSGFAVAVAGIDRIGDSFPGRSTVSAPGRRTIESTIAVTFLAERAPRLGWLAAAAVHRDHPYNLARRVASLDHLARGRTGLALGVRDWYAPDGGTVWGGAGLTEGVPIGAETARGAAAAIRGLWQSWPADSIVADRETGIYARAERIRRIDHHDVFDVEGPLTVPTTRQGTPVLAWRVPEAAVGAEVPADVVIRPVDGALPAGYAPAVPLLAEIVDDGTRAASLLADERVHGVLLRPGDTEDLADFLDRAGAWLRTVPGAPVAAGGAWTLRERLALPAPAPLLADARPAFRAPSPELAR</sequence>
<dbReference type="PANTHER" id="PTHR30011:SF16">
    <property type="entry name" value="C2H2 FINGER DOMAIN TRANSCRIPTION FACTOR (EUROFUNG)-RELATED"/>
    <property type="match status" value="1"/>
</dbReference>
<evidence type="ECO:0000256" key="3">
    <source>
        <dbReference type="ARBA" id="ARBA00023002"/>
    </source>
</evidence>
<dbReference type="STRING" id="134849.SAMN05443668_10751"/>
<dbReference type="InterPro" id="IPR036661">
    <property type="entry name" value="Luciferase-like_sf"/>
</dbReference>
<dbReference type="EMBL" id="FRCS01000007">
    <property type="protein sequence ID" value="SHN74285.1"/>
    <property type="molecule type" value="Genomic_DNA"/>
</dbReference>
<reference evidence="5 6" key="1">
    <citation type="submission" date="2016-11" db="EMBL/GenBank/DDBJ databases">
        <authorList>
            <person name="Jaros S."/>
            <person name="Januszkiewicz K."/>
            <person name="Wedrychowicz H."/>
        </authorList>
    </citation>
    <scope>NUCLEOTIDE SEQUENCE [LARGE SCALE GENOMIC DNA]</scope>
    <source>
        <strain evidence="5 6">DSM 46144</strain>
    </source>
</reference>
<organism evidence="5 6">
    <name type="scientific">Cryptosporangium aurantiacum</name>
    <dbReference type="NCBI Taxonomy" id="134849"/>
    <lineage>
        <taxon>Bacteria</taxon>
        <taxon>Bacillati</taxon>
        <taxon>Actinomycetota</taxon>
        <taxon>Actinomycetes</taxon>
        <taxon>Cryptosporangiales</taxon>
        <taxon>Cryptosporangiaceae</taxon>
        <taxon>Cryptosporangium</taxon>
    </lineage>
</organism>
<dbReference type="OrthoDB" id="9130786at2"/>
<evidence type="ECO:0000256" key="1">
    <source>
        <dbReference type="ARBA" id="ARBA00022630"/>
    </source>
</evidence>
<protein>
    <submittedName>
        <fullName evidence="5">Luciferase-like monooxygenase</fullName>
    </submittedName>
</protein>
<keyword evidence="4 5" id="KW-0503">Monooxygenase</keyword>
<evidence type="ECO:0000256" key="2">
    <source>
        <dbReference type="ARBA" id="ARBA00022643"/>
    </source>
</evidence>
<keyword evidence="1" id="KW-0285">Flavoprotein</keyword>
<keyword evidence="2" id="KW-0288">FMN</keyword>
<evidence type="ECO:0000256" key="4">
    <source>
        <dbReference type="ARBA" id="ARBA00023033"/>
    </source>
</evidence>
<dbReference type="RefSeq" id="WP_073259870.1">
    <property type="nucleotide sequence ID" value="NZ_FRCS01000007.1"/>
</dbReference>
<dbReference type="GO" id="GO:0016705">
    <property type="term" value="F:oxidoreductase activity, acting on paired donors, with incorporation or reduction of molecular oxygen"/>
    <property type="evidence" value="ECO:0007669"/>
    <property type="project" value="InterPro"/>
</dbReference>
<keyword evidence="3" id="KW-0560">Oxidoreductase</keyword>
<dbReference type="Proteomes" id="UP000184440">
    <property type="component" value="Unassembled WGS sequence"/>
</dbReference>
<dbReference type="GO" id="GO:0004497">
    <property type="term" value="F:monooxygenase activity"/>
    <property type="evidence" value="ECO:0007669"/>
    <property type="project" value="UniProtKB-KW"/>
</dbReference>